<comment type="caution">
    <text evidence="3">The sequence shown here is derived from an EMBL/GenBank/DDBJ whole genome shotgun (WGS) entry which is preliminary data.</text>
</comment>
<sequence length="899" mass="96061">MPPYNARSGENRRKAHRALLIGVDRYEHLGRLPGVPRNLELMKEALTVEGSGVFDPDEVTVLLDPRGRHTVGEALGKAAEEAEGLLVVYFVGHGQVDTYGGNFHLMVAGSKVTRDKSHPFSNALAWHKDVMHWLWESEAEHIVVILDCCYAGNALKELDLNPGKRFALFAAIREGAEIPVARTATGTRFTREIHRVLTEEPAEGGPLRGGDVLLAHLDTRVREALAGLKAYDGQDWIPVEFHQGDDVVLALGQGEGAVPPVEPEPKPEFVPASDPERDPDAVPPSAFPRRFRDRRWRRRGVRRSLVPLLALALLGTTGVIVRNLLPGDGAGSCAPPMELRVLTDPDLRATVQKAADAYPKRDSRGCRGIGITVYGAKATDAVAAFQGSKAWQSPDGECPASGECFRPQRDLGAQPDIWIPAADSTWQRAQDTSAAASGNGKVTGGSVVSFDRSGPLAYTPMVLAVPDGLSLPPALQTGSPLSGLVSALGASEQKAYVLRPDPENTDGALLATTALYPPKGTALPSELEQGMEGQLTPMPGTSAELMCALAASPQNTLEDRAAVLIPEQTMAQFNLRPGDKGRQSCAKDTLSGRTAWYPSDVPVLDLPFVHVTWKGAERDADRRKQEIKDFYEWLTGDVSAQRVFTEAGFRGVTSDGYPATPDGHSLLKAPANTRAVHSDKLPQNGPPVTSAALTDTLRSYRQALGPGRVLYLLDTSTSMVDKRVFDGSGRAKDLVSRSMNSLGREDEYGVWSIAPASRKAHADLVPFGPNDRAAAQRKVDAAKPVADVNAHVATGLRDALAELRGGPSEADPPRLLVLVTDDEDSAAIKGARLTSLVKEAQKTPRVRVVVVSLQGGGCTSGALNRQLTAATGGHCLDPSVDLAKELQAEVAKTGTGDAE</sequence>
<evidence type="ECO:0000259" key="2">
    <source>
        <dbReference type="PROSITE" id="PS50234"/>
    </source>
</evidence>
<dbReference type="SUPFAM" id="SSF53300">
    <property type="entry name" value="vWA-like"/>
    <property type="match status" value="1"/>
</dbReference>
<protein>
    <submittedName>
        <fullName evidence="3">Substrate-binding domain-containing protein</fullName>
    </submittedName>
</protein>
<dbReference type="PROSITE" id="PS50234">
    <property type="entry name" value="VWFA"/>
    <property type="match status" value="1"/>
</dbReference>
<dbReference type="InterPro" id="IPR036465">
    <property type="entry name" value="vWFA_dom_sf"/>
</dbReference>
<dbReference type="RefSeq" id="WP_345517913.1">
    <property type="nucleotide sequence ID" value="NZ_BAAAXD010000045.1"/>
</dbReference>
<dbReference type="Pfam" id="PF13531">
    <property type="entry name" value="SBP_bac_11"/>
    <property type="match status" value="1"/>
</dbReference>
<dbReference type="InterPro" id="IPR002035">
    <property type="entry name" value="VWF_A"/>
</dbReference>
<evidence type="ECO:0000313" key="3">
    <source>
        <dbReference type="EMBL" id="MFB9574544.1"/>
    </source>
</evidence>
<organism evidence="3 4">
    <name type="scientific">Streptomyces yanii</name>
    <dbReference type="NCBI Taxonomy" id="78510"/>
    <lineage>
        <taxon>Bacteria</taxon>
        <taxon>Bacillati</taxon>
        <taxon>Actinomycetota</taxon>
        <taxon>Actinomycetes</taxon>
        <taxon>Kitasatosporales</taxon>
        <taxon>Streptomycetaceae</taxon>
        <taxon>Streptomyces</taxon>
    </lineage>
</organism>
<feature type="region of interest" description="Disordered" evidence="1">
    <location>
        <begin position="255"/>
        <end position="286"/>
    </location>
</feature>
<dbReference type="Proteomes" id="UP001589710">
    <property type="component" value="Unassembled WGS sequence"/>
</dbReference>
<name>A0ABV5R9M0_9ACTN</name>
<gene>
    <name evidence="3" type="ORF">ACFFTL_20175</name>
</gene>
<feature type="domain" description="VWFA" evidence="2">
    <location>
        <begin position="708"/>
        <end position="853"/>
    </location>
</feature>
<keyword evidence="4" id="KW-1185">Reference proteome</keyword>
<dbReference type="Gene3D" id="3.40.50.410">
    <property type="entry name" value="von Willebrand factor, type A domain"/>
    <property type="match status" value="1"/>
</dbReference>
<dbReference type="Gene3D" id="3.40.50.1460">
    <property type="match status" value="1"/>
</dbReference>
<dbReference type="SMART" id="SM00327">
    <property type="entry name" value="VWA"/>
    <property type="match status" value="1"/>
</dbReference>
<reference evidence="3 4" key="1">
    <citation type="submission" date="2024-09" db="EMBL/GenBank/DDBJ databases">
        <authorList>
            <person name="Sun Q."/>
            <person name="Mori K."/>
        </authorList>
    </citation>
    <scope>NUCLEOTIDE SEQUENCE [LARGE SCALE GENOMIC DNA]</scope>
    <source>
        <strain evidence="3 4">JCM 3331</strain>
    </source>
</reference>
<evidence type="ECO:0000256" key="1">
    <source>
        <dbReference type="SAM" id="MobiDB-lite"/>
    </source>
</evidence>
<proteinExistence type="predicted"/>
<dbReference type="CDD" id="cd00198">
    <property type="entry name" value="vWFA"/>
    <property type="match status" value="1"/>
</dbReference>
<accession>A0ABV5R9M0</accession>
<evidence type="ECO:0000313" key="4">
    <source>
        <dbReference type="Proteomes" id="UP001589710"/>
    </source>
</evidence>
<dbReference type="EMBL" id="JBHMCG010000097">
    <property type="protein sequence ID" value="MFB9574544.1"/>
    <property type="molecule type" value="Genomic_DNA"/>
</dbReference>